<protein>
    <submittedName>
        <fullName evidence="2">Uncharacterized protein</fullName>
    </submittedName>
</protein>
<gene>
    <name evidence="2" type="ORF">C6569_15970</name>
</gene>
<reference evidence="2 3" key="1">
    <citation type="submission" date="2018-03" db="EMBL/GenBank/DDBJ databases">
        <title>Genome sequencing of Phreatobacter sp.</title>
        <authorList>
            <person name="Kim S.-J."/>
            <person name="Heo J."/>
            <person name="Kwon S.-W."/>
        </authorList>
    </citation>
    <scope>NUCLEOTIDE SEQUENCE [LARGE SCALE GENOMIC DNA]</scope>
    <source>
        <strain evidence="2 3">S-12</strain>
    </source>
</reference>
<proteinExistence type="predicted"/>
<dbReference type="RefSeq" id="WP_106749770.1">
    <property type="nucleotide sequence ID" value="NZ_CP027668.1"/>
</dbReference>
<evidence type="ECO:0000313" key="2">
    <source>
        <dbReference type="EMBL" id="AVO46430.1"/>
    </source>
</evidence>
<feature type="region of interest" description="Disordered" evidence="1">
    <location>
        <begin position="27"/>
        <end position="60"/>
    </location>
</feature>
<evidence type="ECO:0000313" key="3">
    <source>
        <dbReference type="Proteomes" id="UP000237889"/>
    </source>
</evidence>
<dbReference type="EMBL" id="CP027668">
    <property type="protein sequence ID" value="AVO46430.1"/>
    <property type="molecule type" value="Genomic_DNA"/>
</dbReference>
<name>A0A2S0NE30_9HYPH</name>
<accession>A0A2S0NE30</accession>
<organism evidence="2 3">
    <name type="scientific">Phreatobacter cathodiphilus</name>
    <dbReference type="NCBI Taxonomy" id="1868589"/>
    <lineage>
        <taxon>Bacteria</taxon>
        <taxon>Pseudomonadati</taxon>
        <taxon>Pseudomonadota</taxon>
        <taxon>Alphaproteobacteria</taxon>
        <taxon>Hyphomicrobiales</taxon>
        <taxon>Phreatobacteraceae</taxon>
        <taxon>Phreatobacter</taxon>
    </lineage>
</organism>
<dbReference type="AlphaFoldDB" id="A0A2S0NE30"/>
<keyword evidence="3" id="KW-1185">Reference proteome</keyword>
<dbReference type="KEGG" id="phr:C6569_15970"/>
<sequence length="72" mass="8078">MVWAERWAEFFARHSEQHPGGVIDRLLGDRQRAKGNAESVSQDTPPPPPAGHNRDSPGRIARMLAERPRRGP</sequence>
<evidence type="ECO:0000256" key="1">
    <source>
        <dbReference type="SAM" id="MobiDB-lite"/>
    </source>
</evidence>
<dbReference type="Proteomes" id="UP000237889">
    <property type="component" value="Chromosome"/>
</dbReference>